<keyword evidence="3" id="KW-1185">Reference proteome</keyword>
<comment type="caution">
    <text evidence="2">The sequence shown here is derived from an EMBL/GenBank/DDBJ whole genome shotgun (WGS) entry which is preliminary data.</text>
</comment>
<proteinExistence type="predicted"/>
<dbReference type="Gene3D" id="3.40.50.2000">
    <property type="entry name" value="Glycogen Phosphorylase B"/>
    <property type="match status" value="1"/>
</dbReference>
<sequence length="378" mass="42816">MGFKVVFLTNQASYHQMDYARAMVACLGVDNFRIVFQKPTSDARAEMGWQDDYRDACIIRWWKSDADQALAREWIATADVVLQGRFPINEVRKRIRQGRLTIACQERLWKRAPNWLRRVSRLPHLYKNYYSVDVANYHFFAIGAFAAADLRGLGVFANRMWQFGYFIDAPDYPEKLQSDVPIQLLWCARLSAVKQPIKAVHMLRDLLKKGLDCHLTLIGDGDLRTAVAAEIDRLGLASSIDMVGWQTQDQVREHMARADLFIMTSHHGEGWGMVVNEAMSYGCCVLANQELGAAAWLVEDEVTGFLYDDQHVSEVVDRIANLTRDQLQAMGRAGHQRMHQQWSAKVAADRTVALSNALLNQDLGVARALFPDGPCSPL</sequence>
<dbReference type="PANTHER" id="PTHR12526">
    <property type="entry name" value="GLYCOSYLTRANSFERASE"/>
    <property type="match status" value="1"/>
</dbReference>
<gene>
    <name evidence="2" type="ORF">DFR28_101211</name>
</gene>
<evidence type="ECO:0000313" key="3">
    <source>
        <dbReference type="Proteomes" id="UP000253083"/>
    </source>
</evidence>
<protein>
    <submittedName>
        <fullName evidence="2">Glycosyl transferase family 1</fullName>
    </submittedName>
</protein>
<reference evidence="2 3" key="1">
    <citation type="submission" date="2018-06" db="EMBL/GenBank/DDBJ databases">
        <title>Genomic Encyclopedia of Type Strains, Phase IV (KMG-IV): sequencing the most valuable type-strain genomes for metagenomic binning, comparative biology and taxonomic classification.</title>
        <authorList>
            <person name="Goeker M."/>
        </authorList>
    </citation>
    <scope>NUCLEOTIDE SEQUENCE [LARGE SCALE GENOMIC DNA]</scope>
    <source>
        <strain evidence="2 3">DSM 24032</strain>
    </source>
</reference>
<dbReference type="AlphaFoldDB" id="A0A395JMX7"/>
<dbReference type="SUPFAM" id="SSF53756">
    <property type="entry name" value="UDP-Glycosyltransferase/glycogen phosphorylase"/>
    <property type="match status" value="1"/>
</dbReference>
<feature type="domain" description="Glycosyl transferase family 1" evidence="1">
    <location>
        <begin position="179"/>
        <end position="330"/>
    </location>
</feature>
<accession>A0A395JMX7</accession>
<evidence type="ECO:0000259" key="1">
    <source>
        <dbReference type="Pfam" id="PF00534"/>
    </source>
</evidence>
<dbReference type="InParanoid" id="A0A395JMX7"/>
<organism evidence="2 3">
    <name type="scientific">Arenicella xantha</name>
    <dbReference type="NCBI Taxonomy" id="644221"/>
    <lineage>
        <taxon>Bacteria</taxon>
        <taxon>Pseudomonadati</taxon>
        <taxon>Pseudomonadota</taxon>
        <taxon>Gammaproteobacteria</taxon>
        <taxon>Arenicellales</taxon>
        <taxon>Arenicellaceae</taxon>
        <taxon>Arenicella</taxon>
    </lineage>
</organism>
<dbReference type="GO" id="GO:1901135">
    <property type="term" value="P:carbohydrate derivative metabolic process"/>
    <property type="evidence" value="ECO:0007669"/>
    <property type="project" value="UniProtKB-ARBA"/>
</dbReference>
<name>A0A395JMX7_9GAMM</name>
<dbReference type="CDD" id="cd03801">
    <property type="entry name" value="GT4_PimA-like"/>
    <property type="match status" value="1"/>
</dbReference>
<dbReference type="InterPro" id="IPR001296">
    <property type="entry name" value="Glyco_trans_1"/>
</dbReference>
<dbReference type="OrthoDB" id="9802525at2"/>
<dbReference type="EMBL" id="QNRT01000001">
    <property type="protein sequence ID" value="RBP52827.1"/>
    <property type="molecule type" value="Genomic_DNA"/>
</dbReference>
<keyword evidence="2" id="KW-0808">Transferase</keyword>
<dbReference type="GO" id="GO:0016757">
    <property type="term" value="F:glycosyltransferase activity"/>
    <property type="evidence" value="ECO:0007669"/>
    <property type="project" value="InterPro"/>
</dbReference>
<evidence type="ECO:0000313" key="2">
    <source>
        <dbReference type="EMBL" id="RBP52827.1"/>
    </source>
</evidence>
<dbReference type="RefSeq" id="WP_113952445.1">
    <property type="nucleotide sequence ID" value="NZ_QNRT01000001.1"/>
</dbReference>
<dbReference type="Pfam" id="PF00534">
    <property type="entry name" value="Glycos_transf_1"/>
    <property type="match status" value="1"/>
</dbReference>
<dbReference type="Proteomes" id="UP000253083">
    <property type="component" value="Unassembled WGS sequence"/>
</dbReference>